<evidence type="ECO:0000256" key="5">
    <source>
        <dbReference type="ARBA" id="ARBA00023242"/>
    </source>
</evidence>
<dbReference type="Pfam" id="PF01068">
    <property type="entry name" value="DNA_ligase_A_M"/>
    <property type="match status" value="1"/>
</dbReference>
<dbReference type="InterPro" id="IPR012308">
    <property type="entry name" value="DNA_ligase_ATP-dep_N"/>
</dbReference>
<dbReference type="InterPro" id="IPR012340">
    <property type="entry name" value="NA-bd_OB-fold"/>
</dbReference>
<feature type="region of interest" description="Disordered" evidence="6">
    <location>
        <begin position="682"/>
        <end position="737"/>
    </location>
</feature>
<dbReference type="STRING" id="264951.A0A443HJH9"/>
<keyword evidence="2 8" id="KW-0436">Ligase</keyword>
<dbReference type="RefSeq" id="XP_028481638.1">
    <property type="nucleotide sequence ID" value="XM_028628194.1"/>
</dbReference>
<dbReference type="VEuPathDB" id="FungiDB:C8Q69DRAFT_408428"/>
<keyword evidence="3" id="KW-0547">Nucleotide-binding</keyword>
<dbReference type="CDD" id="cd08039">
    <property type="entry name" value="Adenylation_DNA_ligase_Fungal"/>
    <property type="match status" value="1"/>
</dbReference>
<evidence type="ECO:0000256" key="1">
    <source>
        <dbReference type="ARBA" id="ARBA00007572"/>
    </source>
</evidence>
<dbReference type="Pfam" id="PF04675">
    <property type="entry name" value="DNA_ligase_A_N"/>
    <property type="match status" value="1"/>
</dbReference>
<evidence type="ECO:0000313" key="8">
    <source>
        <dbReference type="EMBL" id="RWQ91993.1"/>
    </source>
</evidence>
<dbReference type="EMBL" id="RCNU01000015">
    <property type="protein sequence ID" value="RWQ91993.1"/>
    <property type="molecule type" value="Genomic_DNA"/>
</dbReference>
<dbReference type="Gene3D" id="1.10.3260.10">
    <property type="entry name" value="DNA ligase, ATP-dependent, N-terminal domain"/>
    <property type="match status" value="1"/>
</dbReference>
<dbReference type="Gene3D" id="2.40.50.140">
    <property type="entry name" value="Nucleic acid-binding proteins"/>
    <property type="match status" value="1"/>
</dbReference>
<dbReference type="SUPFAM" id="SSF56091">
    <property type="entry name" value="DNA ligase/mRNA capping enzyme, catalytic domain"/>
    <property type="match status" value="1"/>
</dbReference>
<dbReference type="GO" id="GO:0003910">
    <property type="term" value="F:DNA ligase (ATP) activity"/>
    <property type="evidence" value="ECO:0007669"/>
    <property type="project" value="InterPro"/>
</dbReference>
<gene>
    <name evidence="8" type="ORF">C8Q69DRAFT_408428</name>
</gene>
<dbReference type="InterPro" id="IPR036599">
    <property type="entry name" value="DNA_ligase_N_sf"/>
</dbReference>
<sequence>MGFKFSFLCDLLSDLEANRIVKASTAARSRDPDISTIDSWFKLHRRQIAEKDTDLLALLSCFFPEKRTDRVYWLQDASLARVIARCLLLGVSRKEELDSWRASGGSDLGQCVENVMRQAENYVPNGRELTLEEIDAAMDKLASRCRFSGPRLRRQHTAVDVEDTLGPLYRRVSSRDAKWLTRLILKSYCPVMLPGKFILHKIHFLLPHLLLLQDSFEAAAGMLSTSPLNCFQPCPEPGVARLLCENAIQYLIPRIGIKVGRPDFYKARSIKHCCQMVGRRRMSVERKYDGEYCQIHVDLSQQPDCIQIFSKSGKDSTIDRIGIHNVIKQCLRMGQRDCIFSRRCILEGELLVWSDREEKILEFHKLRKHITRSGAFIGTDSDSQPRPYEHLMIMFYDVLLYDNDICLAWPHRERRLLLKKLIAQIPGRAGIAEQEVIDFSRSDSKSCLERTFARGIAQRWEGFVLKCCDEPYFPILATDMDQTFGRWIKLKKDYIPGLGDTVDLVLIGGGYNSRDASALKGIQGLLWTHFHVGCLENKNAVSQFNALPKFRIVDVIDHHSLSQKFMHLLNSIGRFRACEPDSNSAFIVQKGRTDLPDMDAAFKVPFVVELLGSGFDKPSNASYFTLRFPRVLKIHVDRAFEETVSFAELQELAEKARSVPTDELLQETATWRKRVEHKDNRSEYIVDRSQDTTVSRCSTPSAASISPSSVSPSSRQVLSTSPSFPRHSLVTHSPGTSPLCQKIQTTWERSRARPVIKRRLSSAFQDVSEEGHQRKNQKISHASEQDIVIFTDNSQVSLQAQQTTPLSSCALTSLDNIQPRKDSADLGSRGSIMMASVQDENSVSQRATSHQLHDKTEVIERNRSTVVQETGTVSVPQNPDKAIPVKICLRSPLTTIPIYIGRSLSSNLDGRNHIPETRECRVTSDACHFIDELVNTKTRQALTRSNPAAASANVALGVVFVDINRRKRLLDEISTISTELATRISTTQQEVPSKGHLFVLDWRLLKDRTDIESSRFCLRQTWKQIAMDHFHSCITWDHNLSPGNVDRLQVEAQGPAEPRYSLAGQTGMAPGGDNKVSTTIHMAWDCTMLQGLGEFLSIEPLVHVNGDLYVDTKASV</sequence>
<dbReference type="GO" id="GO:0005524">
    <property type="term" value="F:ATP binding"/>
    <property type="evidence" value="ECO:0007669"/>
    <property type="project" value="UniProtKB-KW"/>
</dbReference>
<organism evidence="8 9">
    <name type="scientific">Byssochlamys spectabilis</name>
    <name type="common">Paecilomyces variotii</name>
    <dbReference type="NCBI Taxonomy" id="264951"/>
    <lineage>
        <taxon>Eukaryota</taxon>
        <taxon>Fungi</taxon>
        <taxon>Dikarya</taxon>
        <taxon>Ascomycota</taxon>
        <taxon>Pezizomycotina</taxon>
        <taxon>Eurotiomycetes</taxon>
        <taxon>Eurotiomycetidae</taxon>
        <taxon>Eurotiales</taxon>
        <taxon>Thermoascaceae</taxon>
        <taxon>Paecilomyces</taxon>
    </lineage>
</organism>
<feature type="compositionally biased region" description="Low complexity" evidence="6">
    <location>
        <begin position="698"/>
        <end position="723"/>
    </location>
</feature>
<dbReference type="InterPro" id="IPR029710">
    <property type="entry name" value="LIG4"/>
</dbReference>
<evidence type="ECO:0000256" key="3">
    <source>
        <dbReference type="ARBA" id="ARBA00022741"/>
    </source>
</evidence>
<name>A0A443HJH9_BYSSP</name>
<evidence type="ECO:0000256" key="2">
    <source>
        <dbReference type="ARBA" id="ARBA00022598"/>
    </source>
</evidence>
<proteinExistence type="inferred from homology"/>
<evidence type="ECO:0000256" key="4">
    <source>
        <dbReference type="ARBA" id="ARBA00022840"/>
    </source>
</evidence>
<dbReference type="InterPro" id="IPR012310">
    <property type="entry name" value="DNA_ligase_ATP-dep_cent"/>
</dbReference>
<dbReference type="GO" id="GO:0032807">
    <property type="term" value="C:DNA ligase IV complex"/>
    <property type="evidence" value="ECO:0007669"/>
    <property type="project" value="TreeGrafter"/>
</dbReference>
<dbReference type="PANTHER" id="PTHR45997">
    <property type="entry name" value="DNA LIGASE 4"/>
    <property type="match status" value="1"/>
</dbReference>
<dbReference type="GO" id="GO:0006310">
    <property type="term" value="P:DNA recombination"/>
    <property type="evidence" value="ECO:0007669"/>
    <property type="project" value="InterPro"/>
</dbReference>
<dbReference type="GO" id="GO:0006297">
    <property type="term" value="P:nucleotide-excision repair, DNA gap filling"/>
    <property type="evidence" value="ECO:0007669"/>
    <property type="project" value="TreeGrafter"/>
</dbReference>
<dbReference type="PANTHER" id="PTHR45997:SF2">
    <property type="entry name" value="ATP DEPENDENT DNA LIGASE DOMAIN PROTEIN (AFU_ORTHOLOGUE AFUA_5G02430)"/>
    <property type="match status" value="1"/>
</dbReference>
<dbReference type="Gene3D" id="3.30.470.30">
    <property type="entry name" value="DNA ligase/mRNA capping enzyme"/>
    <property type="match status" value="1"/>
</dbReference>
<comment type="caution">
    <text evidence="8">The sequence shown here is derived from an EMBL/GenBank/DDBJ whole genome shotgun (WGS) entry which is preliminary data.</text>
</comment>
<keyword evidence="5" id="KW-0539">Nucleus</keyword>
<comment type="similarity">
    <text evidence="1">Belongs to the ATP-dependent DNA ligase family.</text>
</comment>
<evidence type="ECO:0000256" key="6">
    <source>
        <dbReference type="SAM" id="MobiDB-lite"/>
    </source>
</evidence>
<reference evidence="8 9" key="1">
    <citation type="journal article" date="2018" name="Front. Microbiol.">
        <title>Genomic and genetic insights into a cosmopolitan fungus, Paecilomyces variotii (Eurotiales).</title>
        <authorList>
            <person name="Urquhart A.S."/>
            <person name="Mondo S.J."/>
            <person name="Makela M.R."/>
            <person name="Hane J.K."/>
            <person name="Wiebenga A."/>
            <person name="He G."/>
            <person name="Mihaltcheva S."/>
            <person name="Pangilinan J."/>
            <person name="Lipzen A."/>
            <person name="Barry K."/>
            <person name="de Vries R.P."/>
            <person name="Grigoriev I.V."/>
            <person name="Idnurm A."/>
        </authorList>
    </citation>
    <scope>NUCLEOTIDE SEQUENCE [LARGE SCALE GENOMIC DNA]</scope>
    <source>
        <strain evidence="8 9">CBS 101075</strain>
    </source>
</reference>
<evidence type="ECO:0000259" key="7">
    <source>
        <dbReference type="PROSITE" id="PS50160"/>
    </source>
</evidence>
<protein>
    <submittedName>
        <fullName evidence="8">ATP dependent DNA ligase domain protein</fullName>
    </submittedName>
</protein>
<keyword evidence="9" id="KW-1185">Reference proteome</keyword>
<dbReference type="GO" id="GO:0003677">
    <property type="term" value="F:DNA binding"/>
    <property type="evidence" value="ECO:0007669"/>
    <property type="project" value="InterPro"/>
</dbReference>
<dbReference type="AlphaFoldDB" id="A0A443HJH9"/>
<dbReference type="PROSITE" id="PS50160">
    <property type="entry name" value="DNA_LIGASE_A3"/>
    <property type="match status" value="1"/>
</dbReference>
<accession>A0A443HJH9</accession>
<dbReference type="Proteomes" id="UP000283841">
    <property type="component" value="Unassembled WGS sequence"/>
</dbReference>
<dbReference type="GO" id="GO:0006303">
    <property type="term" value="P:double-strand break repair via nonhomologous end joining"/>
    <property type="evidence" value="ECO:0007669"/>
    <property type="project" value="TreeGrafter"/>
</dbReference>
<evidence type="ECO:0000313" key="9">
    <source>
        <dbReference type="Proteomes" id="UP000283841"/>
    </source>
</evidence>
<keyword evidence="4" id="KW-0067">ATP-binding</keyword>
<feature type="domain" description="ATP-dependent DNA ligase family profile" evidence="7">
    <location>
        <begin position="393"/>
        <end position="536"/>
    </location>
</feature>
<dbReference type="GeneID" id="39597471"/>